<comment type="similarity">
    <text evidence="1">Belongs to the bacterial solute-binding protein 3 family.</text>
</comment>
<accession>A0A0R1EY55</accession>
<keyword evidence="2" id="KW-0813">Transport</keyword>
<dbReference type="SUPFAM" id="SSF53850">
    <property type="entry name" value="Periplasmic binding protein-like II"/>
    <property type="match status" value="1"/>
</dbReference>
<evidence type="ECO:0000259" key="5">
    <source>
        <dbReference type="SMART" id="SM00079"/>
    </source>
</evidence>
<reference evidence="6 7" key="1">
    <citation type="journal article" date="2015" name="Genome Announc.">
        <title>Expanding the biotechnology potential of lactobacilli through comparative genomics of 213 strains and associated genera.</title>
        <authorList>
            <person name="Sun Z."/>
            <person name="Harris H.M."/>
            <person name="McCann A."/>
            <person name="Guo C."/>
            <person name="Argimon S."/>
            <person name="Zhang W."/>
            <person name="Yang X."/>
            <person name="Jeffery I.B."/>
            <person name="Cooney J.C."/>
            <person name="Kagawa T.F."/>
            <person name="Liu W."/>
            <person name="Song Y."/>
            <person name="Salvetti E."/>
            <person name="Wrobel A."/>
            <person name="Rasinkangas P."/>
            <person name="Parkhill J."/>
            <person name="Rea M.C."/>
            <person name="O'Sullivan O."/>
            <person name="Ritari J."/>
            <person name="Douillard F.P."/>
            <person name="Paul Ross R."/>
            <person name="Yang R."/>
            <person name="Briner A.E."/>
            <person name="Felis G.E."/>
            <person name="de Vos W.M."/>
            <person name="Barrangou R."/>
            <person name="Klaenhammer T.R."/>
            <person name="Caufield P.W."/>
            <person name="Cui Y."/>
            <person name="Zhang H."/>
            <person name="O'Toole P.W."/>
        </authorList>
    </citation>
    <scope>NUCLEOTIDE SEQUENCE [LARGE SCALE GENOMIC DNA]</scope>
    <source>
        <strain evidence="6 7">DSM 20001</strain>
    </source>
</reference>
<dbReference type="Gene3D" id="3.40.190.10">
    <property type="entry name" value="Periplasmic binding protein-like II"/>
    <property type="match status" value="2"/>
</dbReference>
<sequence length="281" mass="30447">MKGGLDMKKFVQRILPLAFLLSLVLLMSGCGNQSLSKQNVLKVDQASKTMTWGVKADTRLFGLMNIKTGNIEGFDIDMAKTITKQILGKDGKAKFIQVTSNTRIPMLKNGNIDAIIATMTISPERAKQVDFSQPYFNAGQAILVKKGSKIKDIRDLNYKGAKVLAVQGSTSALNVKKFAPKASVLELSDYAQAFTALQSGQGQALTTDNGILYGMSLENPGYVVVGGTFTKEPYGIAVNNGQKDMTAAVNKAIDDMKKSGEYQRLQNKWFGKVPGFDEGGN</sequence>
<dbReference type="InterPro" id="IPR001320">
    <property type="entry name" value="Iontro_rcpt_C"/>
</dbReference>
<dbReference type="SMART" id="SM00079">
    <property type="entry name" value="PBPe"/>
    <property type="match status" value="1"/>
</dbReference>
<evidence type="ECO:0000259" key="4">
    <source>
        <dbReference type="SMART" id="SM00062"/>
    </source>
</evidence>
<dbReference type="Pfam" id="PF00497">
    <property type="entry name" value="SBP_bac_3"/>
    <property type="match status" value="1"/>
</dbReference>
<protein>
    <submittedName>
        <fullName evidence="6">ABC transporter periplasmic subunit</fullName>
    </submittedName>
</protein>
<dbReference type="EMBL" id="AZCN01000084">
    <property type="protein sequence ID" value="KRK14411.1"/>
    <property type="molecule type" value="Genomic_DNA"/>
</dbReference>
<dbReference type="AlphaFoldDB" id="A0A0R1EY55"/>
<evidence type="ECO:0000256" key="3">
    <source>
        <dbReference type="ARBA" id="ARBA00022729"/>
    </source>
</evidence>
<name>A0A0R1EY55_9LACO</name>
<dbReference type="PANTHER" id="PTHR30085:SF6">
    <property type="entry name" value="ABC TRANSPORTER GLUTAMINE-BINDING PROTEIN GLNH"/>
    <property type="match status" value="1"/>
</dbReference>
<gene>
    <name evidence="6" type="ORF">FD22_GL002425</name>
</gene>
<dbReference type="GO" id="GO:0015276">
    <property type="term" value="F:ligand-gated monoatomic ion channel activity"/>
    <property type="evidence" value="ECO:0007669"/>
    <property type="project" value="InterPro"/>
</dbReference>
<dbReference type="InterPro" id="IPR051455">
    <property type="entry name" value="Bact_solute-bind_prot3"/>
</dbReference>
<dbReference type="GO" id="GO:0005576">
    <property type="term" value="C:extracellular region"/>
    <property type="evidence" value="ECO:0007669"/>
    <property type="project" value="TreeGrafter"/>
</dbReference>
<dbReference type="GO" id="GO:0006865">
    <property type="term" value="P:amino acid transport"/>
    <property type="evidence" value="ECO:0007669"/>
    <property type="project" value="TreeGrafter"/>
</dbReference>
<dbReference type="GO" id="GO:0016020">
    <property type="term" value="C:membrane"/>
    <property type="evidence" value="ECO:0007669"/>
    <property type="project" value="InterPro"/>
</dbReference>
<dbReference type="PANTHER" id="PTHR30085">
    <property type="entry name" value="AMINO ACID ABC TRANSPORTER PERMEASE"/>
    <property type="match status" value="1"/>
</dbReference>
<keyword evidence="3" id="KW-0732">Signal</keyword>
<dbReference type="Proteomes" id="UP000051181">
    <property type="component" value="Unassembled WGS sequence"/>
</dbReference>
<dbReference type="PROSITE" id="PS51257">
    <property type="entry name" value="PROKAR_LIPOPROTEIN"/>
    <property type="match status" value="1"/>
</dbReference>
<comment type="caution">
    <text evidence="6">The sequence shown here is derived from an EMBL/GenBank/DDBJ whole genome shotgun (WGS) entry which is preliminary data.</text>
</comment>
<dbReference type="eggNOG" id="COG0834">
    <property type="taxonomic scope" value="Bacteria"/>
</dbReference>
<proteinExistence type="inferred from homology"/>
<evidence type="ECO:0000256" key="1">
    <source>
        <dbReference type="ARBA" id="ARBA00010333"/>
    </source>
</evidence>
<dbReference type="SMART" id="SM00062">
    <property type="entry name" value="PBPb"/>
    <property type="match status" value="1"/>
</dbReference>
<dbReference type="InterPro" id="IPR001638">
    <property type="entry name" value="Solute-binding_3/MltF_N"/>
</dbReference>
<feature type="domain" description="Solute-binding protein family 3/N-terminal" evidence="4">
    <location>
        <begin position="49"/>
        <end position="273"/>
    </location>
</feature>
<dbReference type="PATRIC" id="fig|913848.6.peg.2473"/>
<evidence type="ECO:0000313" key="6">
    <source>
        <dbReference type="EMBL" id="KRK14411.1"/>
    </source>
</evidence>
<evidence type="ECO:0000256" key="2">
    <source>
        <dbReference type="ARBA" id="ARBA00022448"/>
    </source>
</evidence>
<feature type="domain" description="Ionotropic glutamate receptor C-terminal" evidence="5">
    <location>
        <begin position="58"/>
        <end position="272"/>
    </location>
</feature>
<organism evidence="6 7">
    <name type="scientific">Loigolactobacillus coryniformis subsp. coryniformis KCTC 3167 = DSM 20001</name>
    <dbReference type="NCBI Taxonomy" id="913848"/>
    <lineage>
        <taxon>Bacteria</taxon>
        <taxon>Bacillati</taxon>
        <taxon>Bacillota</taxon>
        <taxon>Bacilli</taxon>
        <taxon>Lactobacillales</taxon>
        <taxon>Lactobacillaceae</taxon>
        <taxon>Loigolactobacillus</taxon>
    </lineage>
</organism>
<evidence type="ECO:0000313" key="7">
    <source>
        <dbReference type="Proteomes" id="UP000051181"/>
    </source>
</evidence>
<dbReference type="GO" id="GO:0030288">
    <property type="term" value="C:outer membrane-bounded periplasmic space"/>
    <property type="evidence" value="ECO:0007669"/>
    <property type="project" value="TreeGrafter"/>
</dbReference>